<name>A0AAV7XA93_9NEOP</name>
<evidence type="ECO:0000313" key="2">
    <source>
        <dbReference type="Proteomes" id="UP001075354"/>
    </source>
</evidence>
<gene>
    <name evidence="1" type="ORF">ONE63_003443</name>
</gene>
<proteinExistence type="predicted"/>
<sequence length="446" mass="51270">MFDTLENPFEYMNSEHKRFQALSSSGCYIPPVKFEMGHVDAYEKSPDGTLVLVQKLVYGQMVPLRHVLKKFLELPGMLDNINEYVNALHDGKIMNFVQGELWSDLRVKFDQEGKFVLPIHLEYDDYGPDNALGSHRTDHSTGALYASIPCLPPELQSCLGNMFLFTTFESKFRKKFGNRMAFACSINEIKFLEESGVLVNVDGRVLNVYFCCSLIIADNLRYNVILGFVPVFTGNFYCRICKLHRSVMQHQCTAVPVNKLRNIVNYDQDVAQHDSYNTGVVEECVWNEMPSFHCTVNSNCDVMHDIFEGMLKYDVCQILFYLISVRNYFDVELLKERIEGFDYGPNDKGNKPPTTNLTLSCLQNCSWNLYASEMLCCTRYLGEIVGDLVPEKNRVWKLYLIIREIVDIVTAPYFQDGVDIYLGALVQEHHELYLLFFGTLKQNTTL</sequence>
<accession>A0AAV7XA93</accession>
<dbReference type="EMBL" id="JAPTSV010000013">
    <property type="protein sequence ID" value="KAJ1521808.1"/>
    <property type="molecule type" value="Genomic_DNA"/>
</dbReference>
<protein>
    <submittedName>
        <fullName evidence="1">Uncharacterized protein</fullName>
    </submittedName>
</protein>
<reference evidence="1" key="1">
    <citation type="submission" date="2022-12" db="EMBL/GenBank/DDBJ databases">
        <title>Chromosome-level genome assembly of the bean flower thrips Megalurothrips usitatus.</title>
        <authorList>
            <person name="Ma L."/>
            <person name="Liu Q."/>
            <person name="Li H."/>
            <person name="Cai W."/>
        </authorList>
    </citation>
    <scope>NUCLEOTIDE SEQUENCE</scope>
    <source>
        <strain evidence="1">Cailab_2022a</strain>
    </source>
</reference>
<evidence type="ECO:0000313" key="1">
    <source>
        <dbReference type="EMBL" id="KAJ1521808.1"/>
    </source>
</evidence>
<dbReference type="Proteomes" id="UP001075354">
    <property type="component" value="Chromosome 13"/>
</dbReference>
<organism evidence="1 2">
    <name type="scientific">Megalurothrips usitatus</name>
    <name type="common">bean blossom thrips</name>
    <dbReference type="NCBI Taxonomy" id="439358"/>
    <lineage>
        <taxon>Eukaryota</taxon>
        <taxon>Metazoa</taxon>
        <taxon>Ecdysozoa</taxon>
        <taxon>Arthropoda</taxon>
        <taxon>Hexapoda</taxon>
        <taxon>Insecta</taxon>
        <taxon>Pterygota</taxon>
        <taxon>Neoptera</taxon>
        <taxon>Paraneoptera</taxon>
        <taxon>Thysanoptera</taxon>
        <taxon>Terebrantia</taxon>
        <taxon>Thripoidea</taxon>
        <taxon>Thripidae</taxon>
        <taxon>Megalurothrips</taxon>
    </lineage>
</organism>
<dbReference type="AlphaFoldDB" id="A0AAV7XA93"/>
<comment type="caution">
    <text evidence="1">The sequence shown here is derived from an EMBL/GenBank/DDBJ whole genome shotgun (WGS) entry which is preliminary data.</text>
</comment>
<keyword evidence="2" id="KW-1185">Reference proteome</keyword>